<proteinExistence type="inferred from homology"/>
<dbReference type="PANTHER" id="PTHR31623:SF17">
    <property type="entry name" value="F21J9.9"/>
    <property type="match status" value="1"/>
</dbReference>
<reference evidence="4" key="1">
    <citation type="submission" date="2020-06" db="EMBL/GenBank/DDBJ databases">
        <authorList>
            <person name="Li T."/>
            <person name="Hu X."/>
            <person name="Zhang T."/>
            <person name="Song X."/>
            <person name="Zhang H."/>
            <person name="Dai N."/>
            <person name="Sheng W."/>
            <person name="Hou X."/>
            <person name="Wei L."/>
        </authorList>
    </citation>
    <scope>NUCLEOTIDE SEQUENCE</scope>
    <source>
        <strain evidence="4">K16</strain>
        <tissue evidence="4">Leaf</tissue>
    </source>
</reference>
<evidence type="ECO:0000256" key="1">
    <source>
        <dbReference type="ARBA" id="ARBA00009861"/>
    </source>
</evidence>
<comment type="caution">
    <text evidence="4">The sequence shown here is derived from an EMBL/GenBank/DDBJ whole genome shotgun (WGS) entry which is preliminary data.</text>
</comment>
<evidence type="ECO:0000313" key="5">
    <source>
        <dbReference type="Proteomes" id="UP001289374"/>
    </source>
</evidence>
<dbReference type="Pfam" id="PF02458">
    <property type="entry name" value="Transferase"/>
    <property type="match status" value="1"/>
</dbReference>
<sequence length="138" mass="15447">MPSVGADDGCALLQKVREAIRSVNGEYVAQLRQGDKHLNFLKERMAQANKSELVTFNFTSLCRFPLYGADFGWGKPVWVASAGLSYKNVVTFMDTATGEGIEAWINLRHEDMEKFEADLELQEFLSKANGFHNSDIVP</sequence>
<gene>
    <name evidence="4" type="ORF">Sango_1156800</name>
</gene>
<keyword evidence="3" id="KW-0012">Acyltransferase</keyword>
<reference evidence="4" key="2">
    <citation type="journal article" date="2024" name="Plant">
        <title>Genomic evolution and insights into agronomic trait innovations of Sesamum species.</title>
        <authorList>
            <person name="Miao H."/>
            <person name="Wang L."/>
            <person name="Qu L."/>
            <person name="Liu H."/>
            <person name="Sun Y."/>
            <person name="Le M."/>
            <person name="Wang Q."/>
            <person name="Wei S."/>
            <person name="Zheng Y."/>
            <person name="Lin W."/>
            <person name="Duan Y."/>
            <person name="Cao H."/>
            <person name="Xiong S."/>
            <person name="Wang X."/>
            <person name="Wei L."/>
            <person name="Li C."/>
            <person name="Ma Q."/>
            <person name="Ju M."/>
            <person name="Zhao R."/>
            <person name="Li G."/>
            <person name="Mu C."/>
            <person name="Tian Q."/>
            <person name="Mei H."/>
            <person name="Zhang T."/>
            <person name="Gao T."/>
            <person name="Zhang H."/>
        </authorList>
    </citation>
    <scope>NUCLEOTIDE SEQUENCE</scope>
    <source>
        <strain evidence="4">K16</strain>
    </source>
</reference>
<organism evidence="4 5">
    <name type="scientific">Sesamum angolense</name>
    <dbReference type="NCBI Taxonomy" id="2727404"/>
    <lineage>
        <taxon>Eukaryota</taxon>
        <taxon>Viridiplantae</taxon>
        <taxon>Streptophyta</taxon>
        <taxon>Embryophyta</taxon>
        <taxon>Tracheophyta</taxon>
        <taxon>Spermatophyta</taxon>
        <taxon>Magnoliopsida</taxon>
        <taxon>eudicotyledons</taxon>
        <taxon>Gunneridae</taxon>
        <taxon>Pentapetalae</taxon>
        <taxon>asterids</taxon>
        <taxon>lamiids</taxon>
        <taxon>Lamiales</taxon>
        <taxon>Pedaliaceae</taxon>
        <taxon>Sesamum</taxon>
    </lineage>
</organism>
<keyword evidence="5" id="KW-1185">Reference proteome</keyword>
<accession>A0AAE1WVS8</accession>
<protein>
    <submittedName>
        <fullName evidence="4">Uncharacterized protein</fullName>
    </submittedName>
</protein>
<dbReference type="AlphaFoldDB" id="A0AAE1WVS8"/>
<dbReference type="Gene3D" id="3.30.559.10">
    <property type="entry name" value="Chloramphenicol acetyltransferase-like domain"/>
    <property type="match status" value="1"/>
</dbReference>
<evidence type="ECO:0000256" key="3">
    <source>
        <dbReference type="ARBA" id="ARBA00023315"/>
    </source>
</evidence>
<comment type="similarity">
    <text evidence="1">Belongs to the plant acyltransferase family.</text>
</comment>
<dbReference type="EMBL" id="JACGWL010000006">
    <property type="protein sequence ID" value="KAK4400507.1"/>
    <property type="molecule type" value="Genomic_DNA"/>
</dbReference>
<dbReference type="InterPro" id="IPR023213">
    <property type="entry name" value="CAT-like_dom_sf"/>
</dbReference>
<dbReference type="GO" id="GO:0016746">
    <property type="term" value="F:acyltransferase activity"/>
    <property type="evidence" value="ECO:0007669"/>
    <property type="project" value="UniProtKB-KW"/>
</dbReference>
<evidence type="ECO:0000313" key="4">
    <source>
        <dbReference type="EMBL" id="KAK4400507.1"/>
    </source>
</evidence>
<dbReference type="Proteomes" id="UP001289374">
    <property type="component" value="Unassembled WGS sequence"/>
</dbReference>
<name>A0AAE1WVS8_9LAMI</name>
<dbReference type="PANTHER" id="PTHR31623">
    <property type="entry name" value="F21J9.9"/>
    <property type="match status" value="1"/>
</dbReference>
<evidence type="ECO:0000256" key="2">
    <source>
        <dbReference type="ARBA" id="ARBA00022679"/>
    </source>
</evidence>
<keyword evidence="2" id="KW-0808">Transferase</keyword>